<sequence>MSADDKKCLLIENRHTHKHVQPPVPMASDTRNTNQPSNPLMVANAAAVQLHPELLMAAKRGDYSRLDDLMSKDDGGLTPRHVTLDIDIEDADDEQQHYVPAADSVLHAVASGGDGEEFLLSSTVVCRKAEHLLGMRNAMGDTPLHCAARAGSVKMVSHLIDQARRGGDNGTARLQAALRKQNNQGETVLHEALRWADEKMVQLLVSADPELARFPRANGGTSPLYLAILLGRDDIAEQLYQRDNQLSYAGPDGQNALHAAVLRSERMTKKLLDWNKDLIKHGDRSSGSTPLHFAASWDIKKRAGLESDVSTRAQPLLDASPLHFAALLDISDISTRAELLLDAYESSAYQPDKTGSFPIHVAALGNNLAVVRVLLEKCPGCVQLRDAQGRTLLHIAASKDYCRLVGHIINHLLAKGVQRFASTVNMQDKEGNSAIHFAAANGAPGTIRHLIWRKEVELNLQNNQGRTPLDLAHSRTPPGVFFGLDPNNRVYRMLMVAGSRFGVRRRGEKEPPILNEEKEADTIRESTTIVGVVSVLILTVSFAAAFQSPGGYSTTDDKRAGTPELAKLYSFQAFVVANNLAALCSGMATVSLMYAGVSTVDIRTRVWAFVISVFFLKSSARCLAGAFVFGTYAVLAPVAHTIAFLTWLFSFFILVDIAWFTYAVCADQLALLRRLGLRACLSFVYSLVAVPLVQLWPYVIVAGLIAYLKVHGIH</sequence>
<keyword evidence="6 8" id="KW-0472">Membrane</keyword>
<dbReference type="Proteomes" id="UP000008810">
    <property type="component" value="Chromosome 1"/>
</dbReference>
<dbReference type="PROSITE" id="PS50297">
    <property type="entry name" value="ANK_REP_REGION"/>
    <property type="match status" value="2"/>
</dbReference>
<feature type="transmembrane region" description="Helical" evidence="8">
    <location>
        <begin position="606"/>
        <end position="635"/>
    </location>
</feature>
<evidence type="ECO:0000256" key="3">
    <source>
        <dbReference type="ARBA" id="ARBA00022737"/>
    </source>
</evidence>
<dbReference type="SMART" id="SM00248">
    <property type="entry name" value="ANK"/>
    <property type="match status" value="7"/>
</dbReference>
<dbReference type="Pfam" id="PF13962">
    <property type="entry name" value="PGG"/>
    <property type="match status" value="1"/>
</dbReference>
<feature type="transmembrane region" description="Helical" evidence="8">
    <location>
        <begin position="683"/>
        <end position="708"/>
    </location>
</feature>
<dbReference type="ExpressionAtlas" id="A0A2K2DVC2">
    <property type="expression patterns" value="baseline"/>
</dbReference>
<keyword evidence="4 8" id="KW-1133">Transmembrane helix</keyword>
<feature type="repeat" description="ANK" evidence="7">
    <location>
        <begin position="354"/>
        <end position="377"/>
    </location>
</feature>
<dbReference type="InterPro" id="IPR036770">
    <property type="entry name" value="Ankyrin_rpt-contain_sf"/>
</dbReference>
<gene>
    <name evidence="11" type="primary">LOC100844147</name>
    <name evidence="10" type="ORF">BRADI_1g75485v3</name>
</gene>
<evidence type="ECO:0000313" key="10">
    <source>
        <dbReference type="EMBL" id="PNT78223.1"/>
    </source>
</evidence>
<dbReference type="PANTHER" id="PTHR24186:SF50">
    <property type="entry name" value="ANKYRIN REPEAT-CONTAINING PROTEIN ITN1-LIKE ISOFORM X1"/>
    <property type="match status" value="1"/>
</dbReference>
<dbReference type="STRING" id="15368.A0A2K2DVC2"/>
<dbReference type="Gramene" id="PNT78223">
    <property type="protein sequence ID" value="PNT78223"/>
    <property type="gene ID" value="BRADI_1g75485v3"/>
</dbReference>
<evidence type="ECO:0000313" key="11">
    <source>
        <dbReference type="EnsemblPlants" id="PNT78223"/>
    </source>
</evidence>
<evidence type="ECO:0000256" key="7">
    <source>
        <dbReference type="PROSITE-ProRule" id="PRU00023"/>
    </source>
</evidence>
<dbReference type="InterPro" id="IPR026961">
    <property type="entry name" value="PGG_dom"/>
</dbReference>
<proteinExistence type="predicted"/>
<reference evidence="11" key="3">
    <citation type="submission" date="2018-08" db="UniProtKB">
        <authorList>
            <consortium name="EnsemblPlants"/>
        </authorList>
    </citation>
    <scope>IDENTIFICATION</scope>
    <source>
        <strain evidence="11">cv. Bd21</strain>
    </source>
</reference>
<dbReference type="GO" id="GO:0016020">
    <property type="term" value="C:membrane"/>
    <property type="evidence" value="ECO:0000318"/>
    <property type="project" value="GO_Central"/>
</dbReference>
<dbReference type="InterPro" id="IPR002110">
    <property type="entry name" value="Ankyrin_rpt"/>
</dbReference>
<dbReference type="Pfam" id="PF00023">
    <property type="entry name" value="Ank"/>
    <property type="match status" value="1"/>
</dbReference>
<evidence type="ECO:0000256" key="2">
    <source>
        <dbReference type="ARBA" id="ARBA00022692"/>
    </source>
</evidence>
<evidence type="ECO:0000256" key="8">
    <source>
        <dbReference type="SAM" id="Phobius"/>
    </source>
</evidence>
<dbReference type="Pfam" id="PF12796">
    <property type="entry name" value="Ank_2"/>
    <property type="match status" value="1"/>
</dbReference>
<dbReference type="AlphaFoldDB" id="A0A2K2DVC2"/>
<evidence type="ECO:0000256" key="5">
    <source>
        <dbReference type="ARBA" id="ARBA00023043"/>
    </source>
</evidence>
<name>A0A2K2DVC2_BRADI</name>
<evidence type="ECO:0000259" key="9">
    <source>
        <dbReference type="Pfam" id="PF13962"/>
    </source>
</evidence>
<comment type="subcellular location">
    <subcellularLocation>
        <location evidence="1">Membrane</location>
        <topology evidence="1">Multi-pass membrane protein</topology>
    </subcellularLocation>
</comment>
<feature type="transmembrane region" description="Helical" evidence="8">
    <location>
        <begin position="641"/>
        <end position="662"/>
    </location>
</feature>
<dbReference type="EMBL" id="CM000880">
    <property type="protein sequence ID" value="PNT78223.1"/>
    <property type="molecule type" value="Genomic_DNA"/>
</dbReference>
<dbReference type="SUPFAM" id="SSF48403">
    <property type="entry name" value="Ankyrin repeat"/>
    <property type="match status" value="1"/>
</dbReference>
<feature type="transmembrane region" description="Helical" evidence="8">
    <location>
        <begin position="528"/>
        <end position="548"/>
    </location>
</feature>
<feature type="repeat" description="ANK" evidence="7">
    <location>
        <begin position="139"/>
        <end position="161"/>
    </location>
</feature>
<organism evidence="10">
    <name type="scientific">Brachypodium distachyon</name>
    <name type="common">Purple false brome</name>
    <name type="synonym">Trachynia distachya</name>
    <dbReference type="NCBI Taxonomy" id="15368"/>
    <lineage>
        <taxon>Eukaryota</taxon>
        <taxon>Viridiplantae</taxon>
        <taxon>Streptophyta</taxon>
        <taxon>Embryophyta</taxon>
        <taxon>Tracheophyta</taxon>
        <taxon>Spermatophyta</taxon>
        <taxon>Magnoliopsida</taxon>
        <taxon>Liliopsida</taxon>
        <taxon>Poales</taxon>
        <taxon>Poaceae</taxon>
        <taxon>BOP clade</taxon>
        <taxon>Pooideae</taxon>
        <taxon>Stipodae</taxon>
        <taxon>Brachypodieae</taxon>
        <taxon>Brachypodium</taxon>
    </lineage>
</organism>
<keyword evidence="5 7" id="KW-0040">ANK repeat</keyword>
<evidence type="ECO:0000256" key="1">
    <source>
        <dbReference type="ARBA" id="ARBA00004141"/>
    </source>
</evidence>
<evidence type="ECO:0000313" key="12">
    <source>
        <dbReference type="Proteomes" id="UP000008810"/>
    </source>
</evidence>
<dbReference type="GeneID" id="100844147"/>
<reference evidence="10" key="2">
    <citation type="submission" date="2017-06" db="EMBL/GenBank/DDBJ databases">
        <title>WGS assembly of Brachypodium distachyon.</title>
        <authorList>
            <consortium name="The International Brachypodium Initiative"/>
            <person name="Lucas S."/>
            <person name="Harmon-Smith M."/>
            <person name="Lail K."/>
            <person name="Tice H."/>
            <person name="Grimwood J."/>
            <person name="Bruce D."/>
            <person name="Barry K."/>
            <person name="Shu S."/>
            <person name="Lindquist E."/>
            <person name="Wang M."/>
            <person name="Pitluck S."/>
            <person name="Vogel J.P."/>
            <person name="Garvin D.F."/>
            <person name="Mockler T.C."/>
            <person name="Schmutz J."/>
            <person name="Rokhsar D."/>
            <person name="Bevan M.W."/>
        </authorList>
    </citation>
    <scope>NUCLEOTIDE SEQUENCE</scope>
    <source>
        <strain evidence="10">Bd21</strain>
    </source>
</reference>
<dbReference type="Pfam" id="PF13857">
    <property type="entry name" value="Ank_5"/>
    <property type="match status" value="1"/>
</dbReference>
<evidence type="ECO:0000256" key="6">
    <source>
        <dbReference type="ARBA" id="ARBA00023136"/>
    </source>
</evidence>
<protein>
    <recommendedName>
        <fullName evidence="9">PGG domain-containing protein</fullName>
    </recommendedName>
</protein>
<dbReference type="PANTHER" id="PTHR24186">
    <property type="entry name" value="PROTEIN PHOSPHATASE 1 REGULATORY SUBUNIT"/>
    <property type="match status" value="1"/>
</dbReference>
<dbReference type="RefSeq" id="XP_003562102.2">
    <property type="nucleotide sequence ID" value="XM_003562054.3"/>
</dbReference>
<dbReference type="Gene3D" id="1.25.40.20">
    <property type="entry name" value="Ankyrin repeat-containing domain"/>
    <property type="match status" value="3"/>
</dbReference>
<keyword evidence="12" id="KW-1185">Reference proteome</keyword>
<evidence type="ECO:0000256" key="4">
    <source>
        <dbReference type="ARBA" id="ARBA00022989"/>
    </source>
</evidence>
<dbReference type="EnsemblPlants" id="PNT78223">
    <property type="protein sequence ID" value="PNT78223"/>
    <property type="gene ID" value="BRADI_1g75485v3"/>
</dbReference>
<accession>A0A2K2DVC2</accession>
<reference evidence="10 11" key="1">
    <citation type="journal article" date="2010" name="Nature">
        <title>Genome sequencing and analysis of the model grass Brachypodium distachyon.</title>
        <authorList>
            <consortium name="International Brachypodium Initiative"/>
        </authorList>
    </citation>
    <scope>NUCLEOTIDE SEQUENCE [LARGE SCALE GENOMIC DNA]</scope>
    <source>
        <strain evidence="10">Bd21</strain>
        <strain evidence="11">cv. Bd21</strain>
    </source>
</reference>
<keyword evidence="3" id="KW-0677">Repeat</keyword>
<dbReference type="PROSITE" id="PS50088">
    <property type="entry name" value="ANK_REPEAT"/>
    <property type="match status" value="2"/>
</dbReference>
<feature type="domain" description="PGG" evidence="9">
    <location>
        <begin position="523"/>
        <end position="634"/>
    </location>
</feature>
<feature type="transmembrane region" description="Helical" evidence="8">
    <location>
        <begin position="568"/>
        <end position="594"/>
    </location>
</feature>
<keyword evidence="2 8" id="KW-0812">Transmembrane</keyword>
<dbReference type="OrthoDB" id="665356at2759"/>